<feature type="signal peptide" evidence="1">
    <location>
        <begin position="1"/>
        <end position="27"/>
    </location>
</feature>
<evidence type="ECO:0000256" key="1">
    <source>
        <dbReference type="SAM" id="SignalP"/>
    </source>
</evidence>
<accession>A0A841MPS7</accession>
<comment type="caution">
    <text evidence="2">The sequence shown here is derived from an EMBL/GenBank/DDBJ whole genome shotgun (WGS) entry which is preliminary data.</text>
</comment>
<evidence type="ECO:0000313" key="3">
    <source>
        <dbReference type="Proteomes" id="UP000588604"/>
    </source>
</evidence>
<protein>
    <submittedName>
        <fullName evidence="2">Uncharacterized protein</fullName>
    </submittedName>
</protein>
<sequence length="69" mass="7352">MKKKIIIGALVMGSLFSLSLVGTTSYAQSGTKACRLTIVSDDKAITECISEGVMCSSVTACFRIFNPEQ</sequence>
<keyword evidence="3" id="KW-1185">Reference proteome</keyword>
<name>A0A841MPS7_9BACT</name>
<feature type="chain" id="PRO_5032407292" evidence="1">
    <location>
        <begin position="28"/>
        <end position="69"/>
    </location>
</feature>
<dbReference type="AlphaFoldDB" id="A0A841MPS7"/>
<gene>
    <name evidence="2" type="ORF">FHS59_003160</name>
</gene>
<keyword evidence="1" id="KW-0732">Signal</keyword>
<dbReference type="EMBL" id="JACIJO010000003">
    <property type="protein sequence ID" value="MBB6327517.1"/>
    <property type="molecule type" value="Genomic_DNA"/>
</dbReference>
<evidence type="ECO:0000313" key="2">
    <source>
        <dbReference type="EMBL" id="MBB6327517.1"/>
    </source>
</evidence>
<dbReference type="Proteomes" id="UP000588604">
    <property type="component" value="Unassembled WGS sequence"/>
</dbReference>
<dbReference type="RefSeq" id="WP_184496341.1">
    <property type="nucleotide sequence ID" value="NZ_JACIJO010000003.1"/>
</dbReference>
<organism evidence="2 3">
    <name type="scientific">Algoriphagus iocasae</name>
    <dbReference type="NCBI Taxonomy" id="1836499"/>
    <lineage>
        <taxon>Bacteria</taxon>
        <taxon>Pseudomonadati</taxon>
        <taxon>Bacteroidota</taxon>
        <taxon>Cytophagia</taxon>
        <taxon>Cytophagales</taxon>
        <taxon>Cyclobacteriaceae</taxon>
        <taxon>Algoriphagus</taxon>
    </lineage>
</organism>
<reference evidence="2 3" key="1">
    <citation type="submission" date="2020-08" db="EMBL/GenBank/DDBJ databases">
        <title>Genomic Encyclopedia of Type Strains, Phase IV (KMG-IV): sequencing the most valuable type-strain genomes for metagenomic binning, comparative biology and taxonomic classification.</title>
        <authorList>
            <person name="Goeker M."/>
        </authorList>
    </citation>
    <scope>NUCLEOTIDE SEQUENCE [LARGE SCALE GENOMIC DNA]</scope>
    <source>
        <strain evidence="2 3">DSM 102044</strain>
    </source>
</reference>
<proteinExistence type="predicted"/>